<keyword evidence="13" id="KW-0170">Cobalt</keyword>
<feature type="binding site" evidence="10 13">
    <location>
        <position position="33"/>
    </location>
    <ligand>
        <name>a divalent metal cation</name>
        <dbReference type="ChEBI" id="CHEBI:60240"/>
    </ligand>
</feature>
<evidence type="ECO:0000256" key="5">
    <source>
        <dbReference type="ARBA" id="ARBA00001954"/>
    </source>
</evidence>
<comment type="cofactor">
    <cofactor evidence="3">
        <name>Co(2+)</name>
        <dbReference type="ChEBI" id="CHEBI:48828"/>
    </cofactor>
</comment>
<sequence length="218" mass="23774">MILSPSLLSSDYGRLADELAALEAAGCKWVHWDVMDGSFVPNITLGAPIIKRLRKASKLFFDVHLMVDRPERYIGDFVDAGSDMIVVHAESTAHVERALAEIKRQGVQCGVALNPHTPLTVLDYVLDQLDMVLLMSVNPGFGGQKFLPFTMRKIEDLSAMIKARGLKTLIQVDGGVDPDNTAELVRRGADVLVSGSAFFGFPPYAERLKTFEAAAAKA</sequence>
<comment type="similarity">
    <text evidence="6 10 11">Belongs to the ribulose-phosphate 3-epimerase family.</text>
</comment>
<comment type="caution">
    <text evidence="15">The sequence shown here is derived from an EMBL/GenBank/DDBJ whole genome shotgun (WGS) entry which is preliminary data.</text>
</comment>
<evidence type="ECO:0000256" key="11">
    <source>
        <dbReference type="PIRNR" id="PIRNR001461"/>
    </source>
</evidence>
<evidence type="ECO:0000256" key="10">
    <source>
        <dbReference type="HAMAP-Rule" id="MF_02227"/>
    </source>
</evidence>
<dbReference type="Gene3D" id="3.20.20.70">
    <property type="entry name" value="Aldolase class I"/>
    <property type="match status" value="1"/>
</dbReference>
<dbReference type="InterPro" id="IPR011060">
    <property type="entry name" value="RibuloseP-bd_barrel"/>
</dbReference>
<evidence type="ECO:0000256" key="14">
    <source>
        <dbReference type="PIRSR" id="PIRSR001461-3"/>
    </source>
</evidence>
<gene>
    <name evidence="10 15" type="primary">rpe</name>
    <name evidence="15" type="ORF">DSM101010T_02330</name>
</gene>
<evidence type="ECO:0000256" key="4">
    <source>
        <dbReference type="ARBA" id="ARBA00001947"/>
    </source>
</evidence>
<evidence type="ECO:0000313" key="16">
    <source>
        <dbReference type="Proteomes" id="UP000503840"/>
    </source>
</evidence>
<feature type="binding site" evidence="10 13">
    <location>
        <position position="173"/>
    </location>
    <ligand>
        <name>a divalent metal cation</name>
        <dbReference type="ChEBI" id="CHEBI:60240"/>
    </ligand>
</feature>
<feature type="binding site" evidence="10 14">
    <location>
        <position position="6"/>
    </location>
    <ligand>
        <name>substrate</name>
    </ligand>
</feature>
<evidence type="ECO:0000256" key="9">
    <source>
        <dbReference type="ARBA" id="ARBA00023235"/>
    </source>
</evidence>
<dbReference type="NCBIfam" id="TIGR01163">
    <property type="entry name" value="rpe"/>
    <property type="match status" value="1"/>
</dbReference>
<dbReference type="FunFam" id="3.20.20.70:FF:000004">
    <property type="entry name" value="Ribulose-phosphate 3-epimerase"/>
    <property type="match status" value="1"/>
</dbReference>
<comment type="cofactor">
    <cofactor evidence="10 13">
        <name>a divalent metal cation</name>
        <dbReference type="ChEBI" id="CHEBI:60240"/>
    </cofactor>
    <text evidence="10 13">Binds 1 divalent metal cation per subunit.</text>
</comment>
<evidence type="ECO:0000256" key="6">
    <source>
        <dbReference type="ARBA" id="ARBA00009541"/>
    </source>
</evidence>
<name>A0A7J0BEA6_9BACT</name>
<dbReference type="PANTHER" id="PTHR11749">
    <property type="entry name" value="RIBULOSE-5-PHOSPHATE-3-EPIMERASE"/>
    <property type="match status" value="1"/>
</dbReference>
<dbReference type="RefSeq" id="WP_174403562.1">
    <property type="nucleotide sequence ID" value="NZ_BLVO01000004.1"/>
</dbReference>
<feature type="binding site" evidence="10 14">
    <location>
        <begin position="195"/>
        <end position="196"/>
    </location>
    <ligand>
        <name>substrate</name>
    </ligand>
</feature>
<dbReference type="InterPro" id="IPR013785">
    <property type="entry name" value="Aldolase_TIM"/>
</dbReference>
<keyword evidence="13" id="KW-0862">Zinc</keyword>
<dbReference type="EC" id="5.1.3.1" evidence="7 10"/>
<evidence type="ECO:0000256" key="1">
    <source>
        <dbReference type="ARBA" id="ARBA00001782"/>
    </source>
</evidence>
<comment type="cofactor">
    <cofactor evidence="5">
        <name>Fe(2+)</name>
        <dbReference type="ChEBI" id="CHEBI:29033"/>
    </cofactor>
</comment>
<dbReference type="GO" id="GO:0005737">
    <property type="term" value="C:cytoplasm"/>
    <property type="evidence" value="ECO:0007669"/>
    <property type="project" value="UniProtKB-ARBA"/>
</dbReference>
<dbReference type="GO" id="GO:0019323">
    <property type="term" value="P:pentose catabolic process"/>
    <property type="evidence" value="ECO:0007669"/>
    <property type="project" value="UniProtKB-UniRule"/>
</dbReference>
<evidence type="ECO:0000256" key="2">
    <source>
        <dbReference type="ARBA" id="ARBA00001936"/>
    </source>
</evidence>
<comment type="function">
    <text evidence="10">Catalyzes the reversible epimerization of D-ribulose 5-phosphate to D-xylulose 5-phosphate.</text>
</comment>
<dbReference type="EMBL" id="BLVO01000004">
    <property type="protein sequence ID" value="GFM31868.1"/>
    <property type="molecule type" value="Genomic_DNA"/>
</dbReference>
<protein>
    <recommendedName>
        <fullName evidence="7 10">Ribulose-phosphate 3-epimerase</fullName>
        <ecNumber evidence="7 10">5.1.3.1</ecNumber>
    </recommendedName>
</protein>
<evidence type="ECO:0000256" key="12">
    <source>
        <dbReference type="PIRSR" id="PIRSR001461-1"/>
    </source>
</evidence>
<keyword evidence="9 10" id="KW-0413">Isomerase</keyword>
<feature type="binding site" evidence="10 13">
    <location>
        <position position="64"/>
    </location>
    <ligand>
        <name>a divalent metal cation</name>
        <dbReference type="ChEBI" id="CHEBI:60240"/>
    </ligand>
</feature>
<comment type="pathway">
    <text evidence="10">Carbohydrate degradation.</text>
</comment>
<evidence type="ECO:0000256" key="8">
    <source>
        <dbReference type="ARBA" id="ARBA00022723"/>
    </source>
</evidence>
<dbReference type="GO" id="GO:0046872">
    <property type="term" value="F:metal ion binding"/>
    <property type="evidence" value="ECO:0007669"/>
    <property type="project" value="UniProtKB-UniRule"/>
</dbReference>
<dbReference type="NCBIfam" id="NF004076">
    <property type="entry name" value="PRK05581.1-4"/>
    <property type="match status" value="1"/>
</dbReference>
<evidence type="ECO:0000256" key="7">
    <source>
        <dbReference type="ARBA" id="ARBA00013188"/>
    </source>
</evidence>
<feature type="active site" description="Proton donor" evidence="10 12">
    <location>
        <position position="173"/>
    </location>
</feature>
<dbReference type="InterPro" id="IPR000056">
    <property type="entry name" value="Ribul_P_3_epim-like"/>
</dbReference>
<dbReference type="SUPFAM" id="SSF51366">
    <property type="entry name" value="Ribulose-phoshate binding barrel"/>
    <property type="match status" value="1"/>
</dbReference>
<dbReference type="InterPro" id="IPR026019">
    <property type="entry name" value="Ribul_P_3_epim"/>
</dbReference>
<dbReference type="PIRSF" id="PIRSF001461">
    <property type="entry name" value="RPE"/>
    <property type="match status" value="1"/>
</dbReference>
<feature type="binding site" evidence="10 13">
    <location>
        <position position="31"/>
    </location>
    <ligand>
        <name>a divalent metal cation</name>
        <dbReference type="ChEBI" id="CHEBI:60240"/>
    </ligand>
</feature>
<keyword evidence="16" id="KW-1185">Reference proteome</keyword>
<feature type="binding site" evidence="10 14">
    <location>
        <begin position="140"/>
        <end position="143"/>
    </location>
    <ligand>
        <name>substrate</name>
    </ligand>
</feature>
<dbReference type="PROSITE" id="PS01086">
    <property type="entry name" value="RIBUL_P_3_EPIMER_2"/>
    <property type="match status" value="1"/>
</dbReference>
<keyword evidence="10 11" id="KW-0119">Carbohydrate metabolism</keyword>
<comment type="cofactor">
    <cofactor evidence="2">
        <name>Mn(2+)</name>
        <dbReference type="ChEBI" id="CHEBI:29035"/>
    </cofactor>
</comment>
<comment type="cofactor">
    <cofactor evidence="4">
        <name>Zn(2+)</name>
        <dbReference type="ChEBI" id="CHEBI:29105"/>
    </cofactor>
</comment>
<dbReference type="GO" id="GO:0004750">
    <property type="term" value="F:D-ribulose-phosphate 3-epimerase activity"/>
    <property type="evidence" value="ECO:0007669"/>
    <property type="project" value="UniProtKB-UniRule"/>
</dbReference>
<keyword evidence="13" id="KW-0464">Manganese</keyword>
<feature type="binding site" evidence="10">
    <location>
        <begin position="173"/>
        <end position="175"/>
    </location>
    <ligand>
        <name>substrate</name>
    </ligand>
</feature>
<dbReference type="GO" id="GO:0006098">
    <property type="term" value="P:pentose-phosphate shunt"/>
    <property type="evidence" value="ECO:0007669"/>
    <property type="project" value="UniProtKB-UniRule"/>
</dbReference>
<evidence type="ECO:0000256" key="3">
    <source>
        <dbReference type="ARBA" id="ARBA00001941"/>
    </source>
</evidence>
<dbReference type="CDD" id="cd00429">
    <property type="entry name" value="RPE"/>
    <property type="match status" value="1"/>
</dbReference>
<reference evidence="15 16" key="1">
    <citation type="submission" date="2020-05" db="EMBL/GenBank/DDBJ databases">
        <title>Draft genome sequence of Desulfovibrio sp. strain HN2T.</title>
        <authorList>
            <person name="Ueno A."/>
            <person name="Tamazawa S."/>
            <person name="Tamamura S."/>
            <person name="Murakami T."/>
            <person name="Kiyama T."/>
            <person name="Inomata H."/>
            <person name="Amano Y."/>
            <person name="Miyakawa K."/>
            <person name="Tamaki H."/>
            <person name="Naganuma T."/>
            <person name="Kaneko K."/>
        </authorList>
    </citation>
    <scope>NUCLEOTIDE SEQUENCE [LARGE SCALE GENOMIC DNA]</scope>
    <source>
        <strain evidence="15 16">HN2</strain>
    </source>
</reference>
<accession>A0A7J0BEA6</accession>
<comment type="catalytic activity">
    <reaction evidence="1 10 11">
        <text>D-ribulose 5-phosphate = D-xylulose 5-phosphate</text>
        <dbReference type="Rhea" id="RHEA:13677"/>
        <dbReference type="ChEBI" id="CHEBI:57737"/>
        <dbReference type="ChEBI" id="CHEBI:58121"/>
        <dbReference type="EC" id="5.1.3.1"/>
    </reaction>
</comment>
<evidence type="ECO:0000256" key="13">
    <source>
        <dbReference type="PIRSR" id="PIRSR001461-2"/>
    </source>
</evidence>
<keyword evidence="8 10" id="KW-0479">Metal-binding</keyword>
<dbReference type="Pfam" id="PF00834">
    <property type="entry name" value="Ribul_P_3_epim"/>
    <property type="match status" value="1"/>
</dbReference>
<feature type="binding site" evidence="10 14">
    <location>
        <position position="64"/>
    </location>
    <ligand>
        <name>substrate</name>
    </ligand>
</feature>
<organism evidence="15 16">
    <name type="scientific">Desulfovibrio subterraneus</name>
    <dbReference type="NCBI Taxonomy" id="2718620"/>
    <lineage>
        <taxon>Bacteria</taxon>
        <taxon>Pseudomonadati</taxon>
        <taxon>Thermodesulfobacteriota</taxon>
        <taxon>Desulfovibrionia</taxon>
        <taxon>Desulfovibrionales</taxon>
        <taxon>Desulfovibrionaceae</taxon>
        <taxon>Desulfovibrio</taxon>
    </lineage>
</organism>
<dbReference type="HAMAP" id="MF_02227">
    <property type="entry name" value="RPE"/>
    <property type="match status" value="1"/>
</dbReference>
<evidence type="ECO:0000313" key="15">
    <source>
        <dbReference type="EMBL" id="GFM31868.1"/>
    </source>
</evidence>
<feature type="active site" description="Proton acceptor" evidence="10 12">
    <location>
        <position position="33"/>
    </location>
</feature>
<dbReference type="AlphaFoldDB" id="A0A7J0BEA6"/>
<dbReference type="Proteomes" id="UP000503840">
    <property type="component" value="Unassembled WGS sequence"/>
</dbReference>
<proteinExistence type="inferred from homology"/>
<feature type="binding site" evidence="14">
    <location>
        <position position="175"/>
    </location>
    <ligand>
        <name>substrate</name>
    </ligand>
</feature>